<dbReference type="STRING" id="1851148.SMSP2_02578"/>
<reference evidence="3" key="1">
    <citation type="submission" date="2017-02" db="EMBL/GenBank/DDBJ databases">
        <title>Comparative genomics and description of representatives of a novel lineage of planctomycetes thriving in anoxic sediments.</title>
        <authorList>
            <person name="Spring S."/>
            <person name="Bunk B."/>
            <person name="Sproer C."/>
        </authorList>
    </citation>
    <scope>NUCLEOTIDE SEQUENCE [LARGE SCALE GENOMIC DNA]</scope>
    <source>
        <strain evidence="3">SM-Chi-D1</strain>
    </source>
</reference>
<dbReference type="OrthoDB" id="9801806at2"/>
<dbReference type="InterPro" id="IPR041682">
    <property type="entry name" value="AAA_14"/>
</dbReference>
<dbReference type="InterPro" id="IPR003593">
    <property type="entry name" value="AAA+_ATPase"/>
</dbReference>
<dbReference type="SMART" id="SM00382">
    <property type="entry name" value="AAA"/>
    <property type="match status" value="1"/>
</dbReference>
<feature type="domain" description="AAA+ ATPase" evidence="1">
    <location>
        <begin position="16"/>
        <end position="141"/>
    </location>
</feature>
<dbReference type="EMBL" id="CP019646">
    <property type="protein sequence ID" value="AQQ72197.1"/>
    <property type="molecule type" value="Genomic_DNA"/>
</dbReference>
<dbReference type="AlphaFoldDB" id="A0A1Q2MIR9"/>
<dbReference type="SUPFAM" id="SSF52540">
    <property type="entry name" value="P-loop containing nucleoside triphosphate hydrolases"/>
    <property type="match status" value="1"/>
</dbReference>
<dbReference type="PANTHER" id="PTHR43566:SF1">
    <property type="entry name" value="AAA+ ATPASE DOMAIN-CONTAINING PROTEIN"/>
    <property type="match status" value="1"/>
</dbReference>
<keyword evidence="3" id="KW-1185">Reference proteome</keyword>
<accession>A0A1Q2MIR9</accession>
<dbReference type="RefSeq" id="WP_146684413.1">
    <property type="nucleotide sequence ID" value="NZ_CP019646.1"/>
</dbReference>
<dbReference type="Pfam" id="PF13635">
    <property type="entry name" value="DUF4143"/>
    <property type="match status" value="1"/>
</dbReference>
<dbReference type="Gene3D" id="3.40.50.300">
    <property type="entry name" value="P-loop containing nucleotide triphosphate hydrolases"/>
    <property type="match status" value="1"/>
</dbReference>
<organism evidence="2 3">
    <name type="scientific">Limihaloglobus sulfuriphilus</name>
    <dbReference type="NCBI Taxonomy" id="1851148"/>
    <lineage>
        <taxon>Bacteria</taxon>
        <taxon>Pseudomonadati</taxon>
        <taxon>Planctomycetota</taxon>
        <taxon>Phycisphaerae</taxon>
        <taxon>Sedimentisphaerales</taxon>
        <taxon>Sedimentisphaeraceae</taxon>
        <taxon>Limihaloglobus</taxon>
    </lineage>
</organism>
<sequence>MIKRTAQKIIEESLYKGKVITIYGARRVGKTTLSKAILESQRAAGKRVNYLNCESSNVKNRLETTNELQLKDFLGDYELVVLDEAQNIERVGHILKLLVDTYPDIQIIATGSSSFELSNQVGEPLVGRGREFKLLPFSTGELAADMGMIDLSGRLESLLRFGSYPTVFGVSETDAKEELNDIAGKYLYKDILAFENLRNSDLLLDLLKLIALQVGNEVSLHEIGTILGLAGTTVKRYIDLLEKCFIIFRLPALSRNLRKEIAKSRKIYFYDLGIRNALIQNFNTLDIRNDVGALWENFCIVERMKRNEIRRFRPNTYFWRLYSGPEVDYIEEHGGRLDGFEFKYGTTGKFRPPRRFIETYENSTVNLVNPDNWYEFTLK</sequence>
<proteinExistence type="predicted"/>
<gene>
    <name evidence="2" type="ORF">SMSP2_02578</name>
</gene>
<dbReference type="KEGG" id="pbas:SMSP2_02578"/>
<name>A0A1Q2MIR9_9BACT</name>
<evidence type="ECO:0000259" key="1">
    <source>
        <dbReference type="SMART" id="SM00382"/>
    </source>
</evidence>
<evidence type="ECO:0000313" key="3">
    <source>
        <dbReference type="Proteomes" id="UP000188181"/>
    </source>
</evidence>
<dbReference type="InterPro" id="IPR025420">
    <property type="entry name" value="DUF4143"/>
</dbReference>
<dbReference type="Pfam" id="PF13173">
    <property type="entry name" value="AAA_14"/>
    <property type="match status" value="1"/>
</dbReference>
<dbReference type="InterPro" id="IPR027417">
    <property type="entry name" value="P-loop_NTPase"/>
</dbReference>
<dbReference type="Proteomes" id="UP000188181">
    <property type="component" value="Chromosome"/>
</dbReference>
<protein>
    <submittedName>
        <fullName evidence="2">Archaeal ATPase</fullName>
    </submittedName>
</protein>
<dbReference type="PANTHER" id="PTHR43566">
    <property type="entry name" value="CONSERVED PROTEIN"/>
    <property type="match status" value="1"/>
</dbReference>
<evidence type="ECO:0000313" key="2">
    <source>
        <dbReference type="EMBL" id="AQQ72197.1"/>
    </source>
</evidence>